<keyword evidence="3" id="KW-1185">Reference proteome</keyword>
<protein>
    <submittedName>
        <fullName evidence="2">Uncharacterized protein</fullName>
    </submittedName>
</protein>
<dbReference type="STRING" id="432608.A6V39_05045"/>
<dbReference type="Proteomes" id="UP000077623">
    <property type="component" value="Unassembled WGS sequence"/>
</dbReference>
<evidence type="ECO:0000313" key="3">
    <source>
        <dbReference type="Proteomes" id="UP000077623"/>
    </source>
</evidence>
<proteinExistence type="predicted"/>
<feature type="compositionally biased region" description="Pro residues" evidence="1">
    <location>
        <begin position="74"/>
        <end position="92"/>
    </location>
</feature>
<comment type="caution">
    <text evidence="2">The sequence shown here is derived from an EMBL/GenBank/DDBJ whole genome shotgun (WGS) entry which is preliminary data.</text>
</comment>
<dbReference type="AlphaFoldDB" id="A0A1A9QCH5"/>
<name>A0A1A9QCH5_9MOLU</name>
<dbReference type="EMBL" id="LWUJ01000014">
    <property type="protein sequence ID" value="OAL09794.1"/>
    <property type="molecule type" value="Genomic_DNA"/>
</dbReference>
<evidence type="ECO:0000256" key="1">
    <source>
        <dbReference type="SAM" id="MobiDB-lite"/>
    </source>
</evidence>
<sequence>MAIPSSLITNISLGSVGLATVGGVVYGSYELLKDNPRPISQFLSVKKKVALSQTGDEEAWKTNWKKYLDKYNPPKTPPKVVEPPADPEPAPEPIKNVWDLKDWDTIKGKPTEVPAVFKEKCKSKENEKVAGIWKEEFKNFLDYCTKDDLNDV</sequence>
<dbReference type="RefSeq" id="WP_187150646.1">
    <property type="nucleotide sequence ID" value="NZ_LWUJ01000014.1"/>
</dbReference>
<reference evidence="3" key="1">
    <citation type="submission" date="2016-04" db="EMBL/GenBank/DDBJ databases">
        <authorList>
            <person name="Quiroz-Castaneda R.E."/>
            <person name="Martinez-Ocampo F."/>
        </authorList>
    </citation>
    <scope>NUCLEOTIDE SEQUENCE [LARGE SCALE GENOMIC DNA]</scope>
    <source>
        <strain evidence="3">INIFAP01</strain>
    </source>
</reference>
<organism evidence="2 3">
    <name type="scientific">Candidatus Mycoplasma haematobovis</name>
    <dbReference type="NCBI Taxonomy" id="432608"/>
    <lineage>
        <taxon>Bacteria</taxon>
        <taxon>Bacillati</taxon>
        <taxon>Mycoplasmatota</taxon>
        <taxon>Mollicutes</taxon>
        <taxon>Mycoplasmataceae</taxon>
        <taxon>Mycoplasma</taxon>
    </lineage>
</organism>
<gene>
    <name evidence="2" type="ORF">A6V39_05045</name>
</gene>
<evidence type="ECO:0000313" key="2">
    <source>
        <dbReference type="EMBL" id="OAL09794.1"/>
    </source>
</evidence>
<accession>A0A1A9QCH5</accession>
<feature type="region of interest" description="Disordered" evidence="1">
    <location>
        <begin position="71"/>
        <end position="95"/>
    </location>
</feature>